<evidence type="ECO:0000259" key="2">
    <source>
        <dbReference type="SMART" id="SM01390"/>
    </source>
</evidence>
<dbReference type="GO" id="GO:0019843">
    <property type="term" value="F:rRNA binding"/>
    <property type="evidence" value="ECO:0007669"/>
    <property type="project" value="InterPro"/>
</dbReference>
<evidence type="ECO:0000256" key="1">
    <source>
        <dbReference type="ARBA" id="ARBA00007465"/>
    </source>
</evidence>
<protein>
    <recommendedName>
        <fullName evidence="2">Small ribosomal subunit protein uS4 N-terminal domain-containing protein</fullName>
    </recommendedName>
</protein>
<evidence type="ECO:0000313" key="4">
    <source>
        <dbReference type="Proteomes" id="UP000676336"/>
    </source>
</evidence>
<sequence length="67" mass="8466">MVRKLRFHERKLLKKVDFINWEVDKNLHEVTVMRKFHIQKREDYTKYNELSRRIRDIARKIKELDPN</sequence>
<dbReference type="EMBL" id="CAJOBI010319600">
    <property type="protein sequence ID" value="CAF5182875.1"/>
    <property type="molecule type" value="Genomic_DNA"/>
</dbReference>
<accession>A0A8S3HME4</accession>
<proteinExistence type="inferred from homology"/>
<feature type="non-terminal residue" evidence="3">
    <location>
        <position position="67"/>
    </location>
</feature>
<dbReference type="Pfam" id="PF00163">
    <property type="entry name" value="Ribosomal_S4"/>
    <property type="match status" value="1"/>
</dbReference>
<dbReference type="AlphaFoldDB" id="A0A8S3HME4"/>
<evidence type="ECO:0000313" key="3">
    <source>
        <dbReference type="EMBL" id="CAF5182875.1"/>
    </source>
</evidence>
<dbReference type="SMART" id="SM01390">
    <property type="entry name" value="Ribosomal_S4"/>
    <property type="match status" value="1"/>
</dbReference>
<dbReference type="Proteomes" id="UP000676336">
    <property type="component" value="Unassembled WGS sequence"/>
</dbReference>
<reference evidence="3" key="1">
    <citation type="submission" date="2021-02" db="EMBL/GenBank/DDBJ databases">
        <authorList>
            <person name="Nowell W R."/>
        </authorList>
    </citation>
    <scope>NUCLEOTIDE SEQUENCE</scope>
</reference>
<dbReference type="InterPro" id="IPR001912">
    <property type="entry name" value="Ribosomal_uS4_N"/>
</dbReference>
<comment type="caution">
    <text evidence="3">The sequence shown here is derived from an EMBL/GenBank/DDBJ whole genome shotgun (WGS) entry which is preliminary data.</text>
</comment>
<organism evidence="3 4">
    <name type="scientific">Rotaria magnacalcarata</name>
    <dbReference type="NCBI Taxonomy" id="392030"/>
    <lineage>
        <taxon>Eukaryota</taxon>
        <taxon>Metazoa</taxon>
        <taxon>Spiralia</taxon>
        <taxon>Gnathifera</taxon>
        <taxon>Rotifera</taxon>
        <taxon>Eurotatoria</taxon>
        <taxon>Bdelloidea</taxon>
        <taxon>Philodinida</taxon>
        <taxon>Philodinidae</taxon>
        <taxon>Rotaria</taxon>
    </lineage>
</organism>
<gene>
    <name evidence="3" type="ORF">SMN809_LOCUS69494</name>
</gene>
<comment type="similarity">
    <text evidence="1">Belongs to the universal ribosomal protein uS4 family.</text>
</comment>
<name>A0A8S3HME4_9BILA</name>
<feature type="domain" description="Small ribosomal subunit protein uS4 N-terminal" evidence="2">
    <location>
        <begin position="4"/>
        <end position="65"/>
    </location>
</feature>